<name>A0A0V1GUX2_9BILA</name>
<organism evidence="2 3">
    <name type="scientific">Trichinella zimbabwensis</name>
    <dbReference type="NCBI Taxonomy" id="268475"/>
    <lineage>
        <taxon>Eukaryota</taxon>
        <taxon>Metazoa</taxon>
        <taxon>Ecdysozoa</taxon>
        <taxon>Nematoda</taxon>
        <taxon>Enoplea</taxon>
        <taxon>Dorylaimia</taxon>
        <taxon>Trichinellida</taxon>
        <taxon>Trichinellidae</taxon>
        <taxon>Trichinella</taxon>
    </lineage>
</organism>
<evidence type="ECO:0000313" key="2">
    <source>
        <dbReference type="EMBL" id="KRZ01722.1"/>
    </source>
</evidence>
<dbReference type="EMBL" id="JYDP01000266">
    <property type="protein sequence ID" value="KRZ01722.1"/>
    <property type="molecule type" value="Genomic_DNA"/>
</dbReference>
<comment type="caution">
    <text evidence="2">The sequence shown here is derived from an EMBL/GenBank/DDBJ whole genome shotgun (WGS) entry which is preliminary data.</text>
</comment>
<proteinExistence type="predicted"/>
<dbReference type="Proteomes" id="UP000055024">
    <property type="component" value="Unassembled WGS sequence"/>
</dbReference>
<keyword evidence="3" id="KW-1185">Reference proteome</keyword>
<accession>A0A0V1GUX2</accession>
<reference evidence="2 3" key="1">
    <citation type="submission" date="2015-01" db="EMBL/GenBank/DDBJ databases">
        <title>Evolution of Trichinella species and genotypes.</title>
        <authorList>
            <person name="Korhonen P.K."/>
            <person name="Edoardo P."/>
            <person name="Giuseppe L.R."/>
            <person name="Gasser R.B."/>
        </authorList>
    </citation>
    <scope>NUCLEOTIDE SEQUENCE [LARGE SCALE GENOMIC DNA]</scope>
    <source>
        <strain evidence="2">ISS1029</strain>
    </source>
</reference>
<evidence type="ECO:0000313" key="3">
    <source>
        <dbReference type="Proteomes" id="UP000055024"/>
    </source>
</evidence>
<feature type="compositionally biased region" description="Basic and acidic residues" evidence="1">
    <location>
        <begin position="178"/>
        <end position="190"/>
    </location>
</feature>
<evidence type="ECO:0000256" key="1">
    <source>
        <dbReference type="SAM" id="MobiDB-lite"/>
    </source>
</evidence>
<gene>
    <name evidence="2" type="ORF">T11_8911</name>
</gene>
<sequence length="346" mass="39006">MEESFLWENDSAPDVNRAQFLGKYGSVTDEKWQSWLWENSTNQEKGEAKGKRHWSGEEGAQYVVGKQQKAGERGRTFFGGKFLCSGQKTAELFKGKQLWQGQKACKVIAWKMASRVRIMGGVVVTKQQETGERRRRFCGGKFLCPGQKTGEFLKGKQLCPGQSWLENGTARENNGRSCSDKTAENGENDTARTKWSGLGCVKTLRICTKLYEKQNGTGLEKDVRSMLLENSRKREKEGEDSLAENFSVLDKKRRSCSKENSSGPYKKLAKFLKKRALLLRRERHGTDKMERTCMCEITANGGVCCGKAVESGRKIRQTFFAGKGHETGQKMENGTARLKDCQSLSW</sequence>
<feature type="region of interest" description="Disordered" evidence="1">
    <location>
        <begin position="170"/>
        <end position="190"/>
    </location>
</feature>
<protein>
    <submittedName>
        <fullName evidence="2">Uncharacterized protein</fullName>
    </submittedName>
</protein>
<dbReference type="AlphaFoldDB" id="A0A0V1GUX2"/>